<name>A0A0P6YCA1_9CHLR</name>
<feature type="active site" description="Nucleophile" evidence="9">
    <location>
        <position position="357"/>
    </location>
</feature>
<keyword evidence="8" id="KW-0624">Polysaccharide degradation</keyword>
<evidence type="ECO:0000313" key="13">
    <source>
        <dbReference type="Proteomes" id="UP000050277"/>
    </source>
</evidence>
<dbReference type="Pfam" id="PF00232">
    <property type="entry name" value="Glyco_hydro_1"/>
    <property type="match status" value="1"/>
</dbReference>
<comment type="caution">
    <text evidence="12">The sequence shown here is derived from an EMBL/GenBank/DDBJ whole genome shotgun (WGS) entry which is preliminary data.</text>
</comment>
<dbReference type="AlphaFoldDB" id="A0A0P6YCA1"/>
<dbReference type="InterPro" id="IPR017736">
    <property type="entry name" value="Glyco_hydro_1_beta-glucosidase"/>
</dbReference>
<gene>
    <name evidence="12" type="ORF">SE18_03905</name>
</gene>
<accession>A0A0P6YCA1</accession>
<organism evidence="12 13">
    <name type="scientific">Herpetosiphon geysericola</name>
    <dbReference type="NCBI Taxonomy" id="70996"/>
    <lineage>
        <taxon>Bacteria</taxon>
        <taxon>Bacillati</taxon>
        <taxon>Chloroflexota</taxon>
        <taxon>Chloroflexia</taxon>
        <taxon>Herpetosiphonales</taxon>
        <taxon>Herpetosiphonaceae</taxon>
        <taxon>Herpetosiphon</taxon>
    </lineage>
</organism>
<evidence type="ECO:0000256" key="9">
    <source>
        <dbReference type="PIRSR" id="PIRSR617736-1"/>
    </source>
</evidence>
<protein>
    <recommendedName>
        <fullName evidence="3 11">Beta-glucosidase</fullName>
        <ecNumber evidence="3 11">3.2.1.21</ecNumber>
    </recommendedName>
</protein>
<dbReference type="InterPro" id="IPR001360">
    <property type="entry name" value="Glyco_hydro_1"/>
</dbReference>
<evidence type="ECO:0000256" key="11">
    <source>
        <dbReference type="RuleBase" id="RU361175"/>
    </source>
</evidence>
<evidence type="ECO:0000256" key="6">
    <source>
        <dbReference type="ARBA" id="ARBA00023277"/>
    </source>
</evidence>
<sequence>MTTVEKHFPSDFLWGTATSAYQIEGAVHEDGRGESIWDRFSHTPGKTKFGQTGDIACDHYHRYPEDLDLMRELGLASYRFSIAWPRIFPEGKGKINQAGLDFYKRIIEGLHQRQLTPMATLYHWDLPQALQDAGGWMNRDTALRFAEYAEAMYRQLGASVPFWITHNEPWVAAFVGHLQGRHAPGIKDLPSAVKASHHLLYSHGLATQLFRDHKVAGQIGITLNLTPAYPTHDTPEDHAAAWRNDGYGNRWFLDPIFRGSYPADIVEWFAQHHRLEMDYVQAGDLAVIQQPIDFLGINYYFPNRISAADESKFLALTNSPTIGETSFRGWEVVPAAFADLLKRVQRDYGDTPIYITENGSAFADLKRAKDGSVNDGDRLSYLHTHLEAVADAIDAGVPVKGYYAWSMLDNYEWAEGYDERFGIIEVDFATQKRTPKRSARWYQQIVANNGLPSLPSELEALAQRYRNCPIGPQE</sequence>
<dbReference type="STRING" id="70996.SE18_03905"/>
<evidence type="ECO:0000256" key="5">
    <source>
        <dbReference type="ARBA" id="ARBA00023001"/>
    </source>
</evidence>
<dbReference type="RefSeq" id="WP_054533110.1">
    <property type="nucleotide sequence ID" value="NZ_LGKP01000008.1"/>
</dbReference>
<evidence type="ECO:0000256" key="10">
    <source>
        <dbReference type="PIRSR" id="PIRSR617736-2"/>
    </source>
</evidence>
<feature type="binding site" evidence="10">
    <location>
        <begin position="412"/>
        <end position="413"/>
    </location>
    <ligand>
        <name>substrate</name>
    </ligand>
</feature>
<keyword evidence="6" id="KW-0119">Carbohydrate metabolism</keyword>
<dbReference type="NCBIfam" id="TIGR03356">
    <property type="entry name" value="BGL"/>
    <property type="match status" value="1"/>
</dbReference>
<feature type="binding site" evidence="10">
    <location>
        <position position="405"/>
    </location>
    <ligand>
        <name>substrate</name>
    </ligand>
</feature>
<evidence type="ECO:0000313" key="12">
    <source>
        <dbReference type="EMBL" id="KPL90929.1"/>
    </source>
</evidence>
<dbReference type="EC" id="3.2.1.21" evidence="3 11"/>
<evidence type="ECO:0000256" key="1">
    <source>
        <dbReference type="ARBA" id="ARBA00000448"/>
    </source>
</evidence>
<evidence type="ECO:0000256" key="3">
    <source>
        <dbReference type="ARBA" id="ARBA00012744"/>
    </source>
</evidence>
<comment type="similarity">
    <text evidence="2 11">Belongs to the glycosyl hydrolase 1 family.</text>
</comment>
<feature type="binding site" evidence="10">
    <location>
        <position position="167"/>
    </location>
    <ligand>
        <name>substrate</name>
    </ligand>
</feature>
<dbReference type="InterPro" id="IPR033132">
    <property type="entry name" value="GH_1_N_CS"/>
</dbReference>
<dbReference type="PRINTS" id="PR00131">
    <property type="entry name" value="GLHYDRLASE1"/>
</dbReference>
<evidence type="ECO:0000256" key="4">
    <source>
        <dbReference type="ARBA" id="ARBA00022801"/>
    </source>
</evidence>
<dbReference type="Proteomes" id="UP000050277">
    <property type="component" value="Unassembled WGS sequence"/>
</dbReference>
<dbReference type="EMBL" id="LGKP01000008">
    <property type="protein sequence ID" value="KPL90929.1"/>
    <property type="molecule type" value="Genomic_DNA"/>
</dbReference>
<dbReference type="PATRIC" id="fig|70996.4.peg.5265"/>
<dbReference type="SUPFAM" id="SSF51445">
    <property type="entry name" value="(Trans)glycosidases"/>
    <property type="match status" value="1"/>
</dbReference>
<dbReference type="PROSITE" id="PS00653">
    <property type="entry name" value="GLYCOSYL_HYDROL_F1_2"/>
    <property type="match status" value="1"/>
</dbReference>
<feature type="binding site" evidence="10">
    <location>
        <position position="123"/>
    </location>
    <ligand>
        <name>substrate</name>
    </ligand>
</feature>
<keyword evidence="13" id="KW-1185">Reference proteome</keyword>
<dbReference type="InterPro" id="IPR017853">
    <property type="entry name" value="GH"/>
</dbReference>
<dbReference type="OrthoDB" id="9765195at2"/>
<dbReference type="PANTHER" id="PTHR10353:SF36">
    <property type="entry name" value="LP05116P"/>
    <property type="match status" value="1"/>
</dbReference>
<comment type="catalytic activity">
    <reaction evidence="1 11">
        <text>Hydrolysis of terminal, non-reducing beta-D-glucosyl residues with release of beta-D-glucose.</text>
        <dbReference type="EC" id="3.2.1.21"/>
    </reaction>
</comment>
<evidence type="ECO:0000256" key="7">
    <source>
        <dbReference type="ARBA" id="ARBA00023295"/>
    </source>
</evidence>
<dbReference type="Gene3D" id="3.20.20.80">
    <property type="entry name" value="Glycosidases"/>
    <property type="match status" value="1"/>
</dbReference>
<dbReference type="FunFam" id="3.20.20.80:FF:000004">
    <property type="entry name" value="Beta-glucosidase 6-phospho-beta-glucosidase"/>
    <property type="match status" value="1"/>
</dbReference>
<reference evidence="12 13" key="1">
    <citation type="submission" date="2015-07" db="EMBL/GenBank/DDBJ databases">
        <title>Whole genome sequence of Herpetosiphon geysericola DSM 7119.</title>
        <authorList>
            <person name="Hemp J."/>
            <person name="Ward L.M."/>
            <person name="Pace L.A."/>
            <person name="Fischer W.W."/>
        </authorList>
    </citation>
    <scope>NUCLEOTIDE SEQUENCE [LARGE SCALE GENOMIC DNA]</scope>
    <source>
        <strain evidence="12 13">DSM 7119</strain>
    </source>
</reference>
<dbReference type="PANTHER" id="PTHR10353">
    <property type="entry name" value="GLYCOSYL HYDROLASE"/>
    <property type="match status" value="1"/>
</dbReference>
<evidence type="ECO:0000256" key="8">
    <source>
        <dbReference type="ARBA" id="ARBA00023326"/>
    </source>
</evidence>
<proteinExistence type="inferred from homology"/>
<keyword evidence="5" id="KW-0136">Cellulose degradation</keyword>
<evidence type="ECO:0000256" key="2">
    <source>
        <dbReference type="ARBA" id="ARBA00010838"/>
    </source>
</evidence>
<feature type="active site" description="Proton donor" evidence="9">
    <location>
        <position position="168"/>
    </location>
</feature>
<feature type="binding site" evidence="10">
    <location>
        <position position="300"/>
    </location>
    <ligand>
        <name>substrate</name>
    </ligand>
</feature>
<keyword evidence="4 11" id="KW-0378">Hydrolase</keyword>
<feature type="binding site" evidence="10">
    <location>
        <position position="22"/>
    </location>
    <ligand>
        <name>substrate</name>
    </ligand>
</feature>
<keyword evidence="7 11" id="KW-0326">Glycosidase</keyword>
<dbReference type="GO" id="GO:0030245">
    <property type="term" value="P:cellulose catabolic process"/>
    <property type="evidence" value="ECO:0007669"/>
    <property type="project" value="UniProtKB-KW"/>
</dbReference>
<dbReference type="GO" id="GO:0005829">
    <property type="term" value="C:cytosol"/>
    <property type="evidence" value="ECO:0007669"/>
    <property type="project" value="TreeGrafter"/>
</dbReference>
<dbReference type="GO" id="GO:0008422">
    <property type="term" value="F:beta-glucosidase activity"/>
    <property type="evidence" value="ECO:0007669"/>
    <property type="project" value="UniProtKB-EC"/>
</dbReference>